<accession>A0A2M7TH02</accession>
<dbReference type="FunFam" id="4.10.830.10:FF:000001">
    <property type="entry name" value="30S ribosomal protein S14 type Z"/>
    <property type="match status" value="1"/>
</dbReference>
<evidence type="ECO:0000256" key="6">
    <source>
        <dbReference type="ARBA" id="ARBA00023274"/>
    </source>
</evidence>
<dbReference type="InterPro" id="IPR023053">
    <property type="entry name" value="Ribosomal_uS14_bact"/>
</dbReference>
<keyword evidence="2 9" id="KW-0699">rRNA-binding</keyword>
<comment type="caution">
    <text evidence="10">The sequence shown here is derived from an EMBL/GenBank/DDBJ whole genome shotgun (WGS) entry which is preliminary data.</text>
</comment>
<evidence type="ECO:0000256" key="4">
    <source>
        <dbReference type="ARBA" id="ARBA00022884"/>
    </source>
</evidence>
<dbReference type="GO" id="GO:0006412">
    <property type="term" value="P:translation"/>
    <property type="evidence" value="ECO:0007669"/>
    <property type="project" value="UniProtKB-UniRule"/>
</dbReference>
<name>A0A2M7TH02_9BACT</name>
<dbReference type="HAMAP" id="MF_01364_B">
    <property type="entry name" value="Ribosomal_uS14_2_B"/>
    <property type="match status" value="1"/>
</dbReference>
<keyword evidence="4 9" id="KW-0694">RNA-binding</keyword>
<proteinExistence type="inferred from homology"/>
<evidence type="ECO:0000256" key="2">
    <source>
        <dbReference type="ARBA" id="ARBA00022730"/>
    </source>
</evidence>
<gene>
    <name evidence="9" type="primary">rpsZ</name>
    <name evidence="9" type="synonym">rpsN</name>
    <name evidence="10" type="ORF">COY31_00265</name>
</gene>
<evidence type="ECO:0000256" key="3">
    <source>
        <dbReference type="ARBA" id="ARBA00022833"/>
    </source>
</evidence>
<evidence type="ECO:0000256" key="7">
    <source>
        <dbReference type="ARBA" id="ARBA00035167"/>
    </source>
</evidence>
<dbReference type="SUPFAM" id="SSF57716">
    <property type="entry name" value="Glucocorticoid receptor-like (DNA-binding domain)"/>
    <property type="match status" value="1"/>
</dbReference>
<comment type="cofactor">
    <cofactor evidence="9">
        <name>Zn(2+)</name>
        <dbReference type="ChEBI" id="CHEBI:29105"/>
    </cofactor>
    <text evidence="9">Binds 1 zinc ion per subunit.</text>
</comment>
<dbReference type="GO" id="GO:0008270">
    <property type="term" value="F:zinc ion binding"/>
    <property type="evidence" value="ECO:0007669"/>
    <property type="project" value="UniProtKB-UniRule"/>
</dbReference>
<feature type="binding site" evidence="9">
    <location>
        <position position="43"/>
    </location>
    <ligand>
        <name>Zn(2+)</name>
        <dbReference type="ChEBI" id="CHEBI:29105"/>
    </ligand>
</feature>
<feature type="binding site" evidence="9">
    <location>
        <position position="27"/>
    </location>
    <ligand>
        <name>Zn(2+)</name>
        <dbReference type="ChEBI" id="CHEBI:29105"/>
    </ligand>
</feature>
<comment type="function">
    <text evidence="9">Binds 16S rRNA, required for the assembly of 30S particles and may also be responsible for determining the conformation of the 16S rRNA at the A site.</text>
</comment>
<comment type="similarity">
    <text evidence="8 9">Belongs to the universal ribosomal protein uS14 family. Zinc-binding uS14 subfamily.</text>
</comment>
<comment type="subunit">
    <text evidence="9">Part of the 30S ribosomal subunit. Contacts proteins S3 and S10.</text>
</comment>
<evidence type="ECO:0000256" key="1">
    <source>
        <dbReference type="ARBA" id="ARBA00022723"/>
    </source>
</evidence>
<evidence type="ECO:0000256" key="5">
    <source>
        <dbReference type="ARBA" id="ARBA00022980"/>
    </source>
</evidence>
<dbReference type="GO" id="GO:0003735">
    <property type="term" value="F:structural constituent of ribosome"/>
    <property type="evidence" value="ECO:0007669"/>
    <property type="project" value="InterPro"/>
</dbReference>
<dbReference type="NCBIfam" id="NF005974">
    <property type="entry name" value="PRK08061.1"/>
    <property type="match status" value="1"/>
</dbReference>
<keyword evidence="6 9" id="KW-0687">Ribonucleoprotein</keyword>
<dbReference type="InterPro" id="IPR043140">
    <property type="entry name" value="Ribosomal_uS14_sf"/>
</dbReference>
<dbReference type="EMBL" id="PFNM01000005">
    <property type="protein sequence ID" value="PIZ45441.1"/>
    <property type="molecule type" value="Genomic_DNA"/>
</dbReference>
<dbReference type="Gene3D" id="4.10.830.10">
    <property type="entry name" value="30s Ribosomal Protein S14, Chain N"/>
    <property type="match status" value="1"/>
</dbReference>
<reference evidence="11" key="1">
    <citation type="submission" date="2017-09" db="EMBL/GenBank/DDBJ databases">
        <title>Depth-based differentiation of microbial function through sediment-hosted aquifers and enrichment of novel symbionts in the deep terrestrial subsurface.</title>
        <authorList>
            <person name="Probst A.J."/>
            <person name="Ladd B."/>
            <person name="Jarett J.K."/>
            <person name="Geller-Mcgrath D.E."/>
            <person name="Sieber C.M.K."/>
            <person name="Emerson J.B."/>
            <person name="Anantharaman K."/>
            <person name="Thomas B.C."/>
            <person name="Malmstrom R."/>
            <person name="Stieglmeier M."/>
            <person name="Klingl A."/>
            <person name="Woyke T."/>
            <person name="Ryan C.M."/>
            <person name="Banfield J.F."/>
        </authorList>
    </citation>
    <scope>NUCLEOTIDE SEQUENCE [LARGE SCALE GENOMIC DNA]</scope>
</reference>
<feature type="binding site" evidence="9">
    <location>
        <position position="24"/>
    </location>
    <ligand>
        <name>Zn(2+)</name>
        <dbReference type="ChEBI" id="CHEBI:29105"/>
    </ligand>
</feature>
<dbReference type="InterPro" id="IPR001209">
    <property type="entry name" value="Ribosomal_uS14"/>
</dbReference>
<dbReference type="Proteomes" id="UP000230553">
    <property type="component" value="Unassembled WGS sequence"/>
</dbReference>
<evidence type="ECO:0000256" key="8">
    <source>
        <dbReference type="ARBA" id="ARBA00060857"/>
    </source>
</evidence>
<evidence type="ECO:0000313" key="10">
    <source>
        <dbReference type="EMBL" id="PIZ45441.1"/>
    </source>
</evidence>
<dbReference type="AlphaFoldDB" id="A0A2M7TH02"/>
<dbReference type="PANTHER" id="PTHR19836:SF19">
    <property type="entry name" value="SMALL RIBOSOMAL SUBUNIT PROTEIN US14M"/>
    <property type="match status" value="1"/>
</dbReference>
<dbReference type="GO" id="GO:0019843">
    <property type="term" value="F:rRNA binding"/>
    <property type="evidence" value="ECO:0007669"/>
    <property type="project" value="UniProtKB-UniRule"/>
</dbReference>
<dbReference type="PROSITE" id="PS00527">
    <property type="entry name" value="RIBOSOMAL_S14"/>
    <property type="match status" value="1"/>
</dbReference>
<keyword evidence="1 9" id="KW-0479">Metal-binding</keyword>
<keyword evidence="5 9" id="KW-0689">Ribosomal protein</keyword>
<dbReference type="GO" id="GO:0015935">
    <property type="term" value="C:small ribosomal subunit"/>
    <property type="evidence" value="ECO:0007669"/>
    <property type="project" value="TreeGrafter"/>
</dbReference>
<sequence>MAKESVIARSKKKPKYSTRIVRRCFKCGRKRGYLRDFELCRICFRELASRGEIPGVKKASW</sequence>
<dbReference type="Pfam" id="PF00253">
    <property type="entry name" value="Ribosomal_S14"/>
    <property type="match status" value="1"/>
</dbReference>
<dbReference type="InterPro" id="IPR018271">
    <property type="entry name" value="Ribosomal_uS14_CS"/>
</dbReference>
<dbReference type="GO" id="GO:0005737">
    <property type="term" value="C:cytoplasm"/>
    <property type="evidence" value="ECO:0007669"/>
    <property type="project" value="UniProtKB-ARBA"/>
</dbReference>
<dbReference type="PANTHER" id="PTHR19836">
    <property type="entry name" value="30S RIBOSOMAL PROTEIN S14"/>
    <property type="match status" value="1"/>
</dbReference>
<feature type="binding site" evidence="9">
    <location>
        <position position="40"/>
    </location>
    <ligand>
        <name>Zn(2+)</name>
        <dbReference type="ChEBI" id="CHEBI:29105"/>
    </ligand>
</feature>
<organism evidence="10 11">
    <name type="scientific">Candidatus Wolfebacteria bacterium CG_4_10_14_0_2_um_filter_39_18</name>
    <dbReference type="NCBI Taxonomy" id="1975061"/>
    <lineage>
        <taxon>Bacteria</taxon>
        <taxon>Candidatus Wolfeibacteriota</taxon>
    </lineage>
</organism>
<keyword evidence="3 9" id="KW-0862">Zinc</keyword>
<evidence type="ECO:0000313" key="11">
    <source>
        <dbReference type="Proteomes" id="UP000230553"/>
    </source>
</evidence>
<evidence type="ECO:0000256" key="9">
    <source>
        <dbReference type="HAMAP-Rule" id="MF_01364"/>
    </source>
</evidence>
<protein>
    <recommendedName>
        <fullName evidence="7 9">Small ribosomal subunit protein uS14</fullName>
    </recommendedName>
</protein>